<evidence type="ECO:0000256" key="14">
    <source>
        <dbReference type="ARBA" id="ARBA00032850"/>
    </source>
</evidence>
<comment type="subcellular location">
    <subcellularLocation>
        <location evidence="3">Periplasm</location>
    </subcellularLocation>
</comment>
<comment type="similarity">
    <text evidence="4">Belongs to the peptidase S1C family.</text>
</comment>
<accession>A0A6M2BQE5</accession>
<dbReference type="PANTHER" id="PTHR22939">
    <property type="entry name" value="SERINE PROTEASE FAMILY S1C HTRA-RELATED"/>
    <property type="match status" value="1"/>
</dbReference>
<dbReference type="NCBIfam" id="TIGR02037">
    <property type="entry name" value="degP_htrA_DO"/>
    <property type="match status" value="1"/>
</dbReference>
<feature type="binding site" evidence="16">
    <location>
        <position position="171"/>
    </location>
    <ligand>
        <name>substrate</name>
    </ligand>
</feature>
<dbReference type="InterPro" id="IPR009003">
    <property type="entry name" value="Peptidase_S1_PA"/>
</dbReference>
<feature type="active site" description="Charge relay system" evidence="15">
    <location>
        <position position="141"/>
    </location>
</feature>
<comment type="function">
    <text evidence="2">Might be efficient in the degradation of transiently denatured and unfolded proteins which accumulate in the periplasm following stress conditions.</text>
</comment>
<evidence type="ECO:0000256" key="13">
    <source>
        <dbReference type="ARBA" id="ARBA00023016"/>
    </source>
</evidence>
<feature type="region of interest" description="Disordered" evidence="17">
    <location>
        <begin position="54"/>
        <end position="79"/>
    </location>
</feature>
<comment type="caution">
    <text evidence="20">The sequence shown here is derived from an EMBL/GenBank/DDBJ whole genome shotgun (WGS) entry which is preliminary data.</text>
</comment>
<keyword evidence="7" id="KW-0645">Protease</keyword>
<keyword evidence="8 18" id="KW-0732">Signal</keyword>
<keyword evidence="10" id="KW-0574">Periplasm</keyword>
<evidence type="ECO:0000256" key="5">
    <source>
        <dbReference type="ARBA" id="ARBA00013035"/>
    </source>
</evidence>
<feature type="chain" id="PRO_5039451965" description="Probable periplasmic serine endoprotease DegP-like" evidence="18">
    <location>
        <begin position="20"/>
        <end position="505"/>
    </location>
</feature>
<dbReference type="GO" id="GO:0042597">
    <property type="term" value="C:periplasmic space"/>
    <property type="evidence" value="ECO:0007669"/>
    <property type="project" value="UniProtKB-SubCell"/>
</dbReference>
<evidence type="ECO:0000256" key="3">
    <source>
        <dbReference type="ARBA" id="ARBA00004418"/>
    </source>
</evidence>
<dbReference type="Pfam" id="PF13365">
    <property type="entry name" value="Trypsin_2"/>
    <property type="match status" value="1"/>
</dbReference>
<feature type="binding site" evidence="16">
    <location>
        <begin position="242"/>
        <end position="244"/>
    </location>
    <ligand>
        <name>substrate</name>
    </ligand>
</feature>
<name>A0A6M2BQE5_9GAMM</name>
<evidence type="ECO:0000256" key="10">
    <source>
        <dbReference type="ARBA" id="ARBA00022764"/>
    </source>
</evidence>
<dbReference type="CDD" id="cd10839">
    <property type="entry name" value="cpPDZ1_DegP-like"/>
    <property type="match status" value="1"/>
</dbReference>
<dbReference type="PROSITE" id="PS51257">
    <property type="entry name" value="PROKAR_LIPOPROTEIN"/>
    <property type="match status" value="1"/>
</dbReference>
<feature type="domain" description="PDZ" evidence="19">
    <location>
        <begin position="409"/>
        <end position="489"/>
    </location>
</feature>
<evidence type="ECO:0000256" key="8">
    <source>
        <dbReference type="ARBA" id="ARBA00022729"/>
    </source>
</evidence>
<dbReference type="PANTHER" id="PTHR22939:SF130">
    <property type="entry name" value="PERIPLASMIC SERINE ENDOPROTEASE DEGP-LIKE-RELATED"/>
    <property type="match status" value="1"/>
</dbReference>
<keyword evidence="9" id="KW-0677">Repeat</keyword>
<evidence type="ECO:0000313" key="21">
    <source>
        <dbReference type="Proteomes" id="UP000472676"/>
    </source>
</evidence>
<keyword evidence="21" id="KW-1185">Reference proteome</keyword>
<feature type="domain" description="PDZ" evidence="19">
    <location>
        <begin position="283"/>
        <end position="379"/>
    </location>
</feature>
<evidence type="ECO:0000256" key="16">
    <source>
        <dbReference type="PIRSR" id="PIRSR611782-2"/>
    </source>
</evidence>
<dbReference type="GO" id="GO:0006508">
    <property type="term" value="P:proteolysis"/>
    <property type="evidence" value="ECO:0007669"/>
    <property type="project" value="UniProtKB-KW"/>
</dbReference>
<evidence type="ECO:0000256" key="9">
    <source>
        <dbReference type="ARBA" id="ARBA00022737"/>
    </source>
</evidence>
<evidence type="ECO:0000256" key="6">
    <source>
        <dbReference type="ARBA" id="ARBA00013958"/>
    </source>
</evidence>
<dbReference type="AlphaFoldDB" id="A0A6M2BQE5"/>
<evidence type="ECO:0000256" key="12">
    <source>
        <dbReference type="ARBA" id="ARBA00022825"/>
    </source>
</evidence>
<dbReference type="PROSITE" id="PS50106">
    <property type="entry name" value="PDZ"/>
    <property type="match status" value="2"/>
</dbReference>
<keyword evidence="12" id="KW-0720">Serine protease</keyword>
<dbReference type="SUPFAM" id="SSF50494">
    <property type="entry name" value="Trypsin-like serine proteases"/>
    <property type="match status" value="1"/>
</dbReference>
<keyword evidence="13" id="KW-0346">Stress response</keyword>
<sequence>MKLAAVLRLFLLCALLSVAACQRGHGASAAAVLPDFADLVEQVSPSVVNISTVPADVPVDPQQAAAGSGGDADGDSDADTLKNAPEWFKRFLQQHPDESSGDGNDDDGTDSDGPATLPPGPQSLGSGFVLWSDGYVLTNFHVVRDAKEVIVRLLDRRQFTAQVVGSDEATDVALLKIDAKDLPAVKIGDATKLRPGQWALAIGSPFGFDYSVTAGIISAKGRALITEQYVPFIQTDVAINPGNSGGPLFNLAGEVIGMNSQIYSQSGGYQGLSFSIPIDVAAKVARQLKDQGKVTRGWLGVVVQEVDRDMAQQARMDKPEGALVARVIADSPAAKSGVREGDIILSYNGEVLPNSAALPPMVGITDPGEMATLKLLRDGKKLSVKVDVGTLAPGVAQDDLEAPKPVPAGPLGLVVRSMSADERSKAQVLSGGVTITSVGNGPAARAGIRSGDVLLQISGQEIDSPDRLAVVVSRLTPGATVQVLVQRRGSPLFLMLDVPGDTSPS</sequence>
<evidence type="ECO:0000256" key="11">
    <source>
        <dbReference type="ARBA" id="ARBA00022801"/>
    </source>
</evidence>
<dbReference type="EMBL" id="JAAMOW010000003">
    <property type="protein sequence ID" value="NGY04441.1"/>
    <property type="molecule type" value="Genomic_DNA"/>
</dbReference>
<feature type="active site" description="Charge relay system" evidence="15">
    <location>
        <position position="244"/>
    </location>
</feature>
<feature type="signal peptide" evidence="18">
    <location>
        <begin position="1"/>
        <end position="19"/>
    </location>
</feature>
<evidence type="ECO:0000256" key="1">
    <source>
        <dbReference type="ARBA" id="ARBA00001772"/>
    </source>
</evidence>
<evidence type="ECO:0000259" key="19">
    <source>
        <dbReference type="PROSITE" id="PS50106"/>
    </source>
</evidence>
<dbReference type="SMART" id="SM00228">
    <property type="entry name" value="PDZ"/>
    <property type="match status" value="2"/>
</dbReference>
<feature type="binding site" evidence="16">
    <location>
        <position position="141"/>
    </location>
    <ligand>
        <name>substrate</name>
    </ligand>
</feature>
<dbReference type="Pfam" id="PF13180">
    <property type="entry name" value="PDZ_2"/>
    <property type="match status" value="2"/>
</dbReference>
<proteinExistence type="inferred from homology"/>
<dbReference type="GO" id="GO:0004252">
    <property type="term" value="F:serine-type endopeptidase activity"/>
    <property type="evidence" value="ECO:0007669"/>
    <property type="project" value="InterPro"/>
</dbReference>
<dbReference type="PRINTS" id="PR00834">
    <property type="entry name" value="PROTEASES2C"/>
</dbReference>
<reference evidence="20 21" key="1">
    <citation type="journal article" date="2014" name="Int. J. Syst. Evol. Microbiol.">
        <title>Solimonas terrae sp. nov., isolated from soil.</title>
        <authorList>
            <person name="Kim S.J."/>
            <person name="Moon J.Y."/>
            <person name="Weon H.Y."/>
            <person name="Ahn J.H."/>
            <person name="Chen W.M."/>
            <person name="Kwon S.W."/>
        </authorList>
    </citation>
    <scope>NUCLEOTIDE SEQUENCE [LARGE SCALE GENOMIC DNA]</scope>
    <source>
        <strain evidence="20 21">KIS83-12</strain>
    </source>
</reference>
<dbReference type="RefSeq" id="WP_166253825.1">
    <property type="nucleotide sequence ID" value="NZ_JAAMOW010000003.1"/>
</dbReference>
<dbReference type="EC" id="3.4.21.107" evidence="5"/>
<dbReference type="InterPro" id="IPR036034">
    <property type="entry name" value="PDZ_sf"/>
</dbReference>
<feature type="compositionally biased region" description="Acidic residues" evidence="17">
    <location>
        <begin position="99"/>
        <end position="110"/>
    </location>
</feature>
<evidence type="ECO:0000256" key="18">
    <source>
        <dbReference type="SAM" id="SignalP"/>
    </source>
</evidence>
<dbReference type="InterPro" id="IPR001940">
    <property type="entry name" value="Peptidase_S1C"/>
</dbReference>
<dbReference type="Gene3D" id="2.30.42.10">
    <property type="match status" value="2"/>
</dbReference>
<evidence type="ECO:0000256" key="2">
    <source>
        <dbReference type="ARBA" id="ARBA00002610"/>
    </source>
</evidence>
<dbReference type="SUPFAM" id="SSF50156">
    <property type="entry name" value="PDZ domain-like"/>
    <property type="match status" value="2"/>
</dbReference>
<feature type="region of interest" description="Disordered" evidence="17">
    <location>
        <begin position="94"/>
        <end position="121"/>
    </location>
</feature>
<gene>
    <name evidence="20" type="ORF">G7Y85_06680</name>
</gene>
<dbReference type="InterPro" id="IPR001478">
    <property type="entry name" value="PDZ"/>
</dbReference>
<evidence type="ECO:0000256" key="15">
    <source>
        <dbReference type="PIRSR" id="PIRSR611782-1"/>
    </source>
</evidence>
<dbReference type="Gene3D" id="2.40.10.120">
    <property type="match status" value="1"/>
</dbReference>
<dbReference type="InterPro" id="IPR011782">
    <property type="entry name" value="Pept_S1C_Do"/>
</dbReference>
<evidence type="ECO:0000313" key="20">
    <source>
        <dbReference type="EMBL" id="NGY04441.1"/>
    </source>
</evidence>
<evidence type="ECO:0000256" key="7">
    <source>
        <dbReference type="ARBA" id="ARBA00022670"/>
    </source>
</evidence>
<comment type="catalytic activity">
    <reaction evidence="1">
        <text>Acts on substrates that are at least partially unfolded. The cleavage site P1 residue is normally between a pair of hydrophobic residues, such as Val-|-Val.</text>
        <dbReference type="EC" id="3.4.21.107"/>
    </reaction>
</comment>
<feature type="active site" description="Charge relay system" evidence="15">
    <location>
        <position position="171"/>
    </location>
</feature>
<evidence type="ECO:0000256" key="4">
    <source>
        <dbReference type="ARBA" id="ARBA00010541"/>
    </source>
</evidence>
<keyword evidence="11" id="KW-0378">Hydrolase</keyword>
<evidence type="ECO:0000256" key="17">
    <source>
        <dbReference type="SAM" id="MobiDB-lite"/>
    </source>
</evidence>
<organism evidence="20 21">
    <name type="scientific">Solimonas terrae</name>
    <dbReference type="NCBI Taxonomy" id="1396819"/>
    <lineage>
        <taxon>Bacteria</taxon>
        <taxon>Pseudomonadati</taxon>
        <taxon>Pseudomonadota</taxon>
        <taxon>Gammaproteobacteria</taxon>
        <taxon>Nevskiales</taxon>
        <taxon>Nevskiaceae</taxon>
        <taxon>Solimonas</taxon>
    </lineage>
</organism>
<dbReference type="Proteomes" id="UP000472676">
    <property type="component" value="Unassembled WGS sequence"/>
</dbReference>
<protein>
    <recommendedName>
        <fullName evidence="6">Probable periplasmic serine endoprotease DegP-like</fullName>
        <ecNumber evidence="5">3.4.21.107</ecNumber>
    </recommendedName>
    <alternativeName>
        <fullName evidence="14">Protease Do</fullName>
    </alternativeName>
</protein>